<evidence type="ECO:0000256" key="3">
    <source>
        <dbReference type="ARBA" id="ARBA00022679"/>
    </source>
</evidence>
<name>A0AA41YN28_9PROT</name>
<evidence type="ECO:0000256" key="9">
    <source>
        <dbReference type="SAM" id="MobiDB-lite"/>
    </source>
</evidence>
<keyword evidence="3" id="KW-0808">Transferase</keyword>
<dbReference type="InterPro" id="IPR025669">
    <property type="entry name" value="AAA_dom"/>
</dbReference>
<dbReference type="Pfam" id="PF13614">
    <property type="entry name" value="AAA_31"/>
    <property type="match status" value="1"/>
</dbReference>
<comment type="catalytic activity">
    <reaction evidence="8">
        <text>L-tyrosyl-[protein] + ATP = O-phospho-L-tyrosyl-[protein] + ADP + H(+)</text>
        <dbReference type="Rhea" id="RHEA:10596"/>
        <dbReference type="Rhea" id="RHEA-COMP:10136"/>
        <dbReference type="Rhea" id="RHEA-COMP:20101"/>
        <dbReference type="ChEBI" id="CHEBI:15378"/>
        <dbReference type="ChEBI" id="CHEBI:30616"/>
        <dbReference type="ChEBI" id="CHEBI:46858"/>
        <dbReference type="ChEBI" id="CHEBI:61978"/>
        <dbReference type="ChEBI" id="CHEBI:456216"/>
        <dbReference type="EC" id="2.7.10.2"/>
    </reaction>
</comment>
<dbReference type="InterPro" id="IPR027417">
    <property type="entry name" value="P-loop_NTPase"/>
</dbReference>
<dbReference type="SUPFAM" id="SSF52540">
    <property type="entry name" value="P-loop containing nucleoside triphosphate hydrolases"/>
    <property type="match status" value="1"/>
</dbReference>
<keyword evidence="6" id="KW-0067">ATP-binding</keyword>
<dbReference type="Proteomes" id="UP001165679">
    <property type="component" value="Unassembled WGS sequence"/>
</dbReference>
<dbReference type="EC" id="2.7.10.2" evidence="2"/>
<keyword evidence="7" id="KW-0829">Tyrosine-protein kinase</keyword>
<dbReference type="EMBL" id="JAPDNT010000026">
    <property type="protein sequence ID" value="MCW3476916.1"/>
    <property type="molecule type" value="Genomic_DNA"/>
</dbReference>
<reference evidence="11" key="1">
    <citation type="submission" date="2022-09" db="EMBL/GenBank/DDBJ databases">
        <title>Rhodovastum sp. nov. RN2-1 isolated from soil in Seongnam, South Korea.</title>
        <authorList>
            <person name="Le N.T."/>
        </authorList>
    </citation>
    <scope>NUCLEOTIDE SEQUENCE</scope>
    <source>
        <strain evidence="11">RN2-1</strain>
    </source>
</reference>
<gene>
    <name evidence="11" type="ORF">OL599_20320</name>
</gene>
<feature type="compositionally biased region" description="Basic and acidic residues" evidence="9">
    <location>
        <begin position="28"/>
        <end position="45"/>
    </location>
</feature>
<dbReference type="InterPro" id="IPR050445">
    <property type="entry name" value="Bact_polysacc_biosynth/exp"/>
</dbReference>
<dbReference type="PANTHER" id="PTHR32309">
    <property type="entry name" value="TYROSINE-PROTEIN KINASE"/>
    <property type="match status" value="1"/>
</dbReference>
<comment type="similarity">
    <text evidence="1">Belongs to the CpsD/CapB family.</text>
</comment>
<evidence type="ECO:0000256" key="1">
    <source>
        <dbReference type="ARBA" id="ARBA00007316"/>
    </source>
</evidence>
<feature type="domain" description="AAA" evidence="10">
    <location>
        <begin position="180"/>
        <end position="306"/>
    </location>
</feature>
<proteinExistence type="inferred from homology"/>
<accession>A0AA41YN28</accession>
<evidence type="ECO:0000256" key="5">
    <source>
        <dbReference type="ARBA" id="ARBA00022777"/>
    </source>
</evidence>
<feature type="compositionally biased region" description="Basic and acidic residues" evidence="9">
    <location>
        <begin position="7"/>
        <end position="17"/>
    </location>
</feature>
<evidence type="ECO:0000256" key="4">
    <source>
        <dbReference type="ARBA" id="ARBA00022741"/>
    </source>
</evidence>
<feature type="region of interest" description="Disordered" evidence="9">
    <location>
        <begin position="1"/>
        <end position="99"/>
    </location>
</feature>
<dbReference type="CDD" id="cd05387">
    <property type="entry name" value="BY-kinase"/>
    <property type="match status" value="1"/>
</dbReference>
<reference evidence="11" key="2">
    <citation type="submission" date="2022-10" db="EMBL/GenBank/DDBJ databases">
        <authorList>
            <person name="Trinh H.N."/>
        </authorList>
    </citation>
    <scope>NUCLEOTIDE SEQUENCE</scope>
    <source>
        <strain evidence="11">RN2-1</strain>
    </source>
</reference>
<evidence type="ECO:0000256" key="7">
    <source>
        <dbReference type="ARBA" id="ARBA00023137"/>
    </source>
</evidence>
<dbReference type="PANTHER" id="PTHR32309:SF13">
    <property type="entry name" value="FERRIC ENTEROBACTIN TRANSPORT PROTEIN FEPE"/>
    <property type="match status" value="1"/>
</dbReference>
<keyword evidence="4" id="KW-0547">Nucleotide-binding</keyword>
<evidence type="ECO:0000256" key="2">
    <source>
        <dbReference type="ARBA" id="ARBA00011903"/>
    </source>
</evidence>
<organism evidence="11 12">
    <name type="scientific">Limobrevibacterium gyesilva</name>
    <dbReference type="NCBI Taxonomy" id="2991712"/>
    <lineage>
        <taxon>Bacteria</taxon>
        <taxon>Pseudomonadati</taxon>
        <taxon>Pseudomonadota</taxon>
        <taxon>Alphaproteobacteria</taxon>
        <taxon>Acetobacterales</taxon>
        <taxon>Acetobacteraceae</taxon>
        <taxon>Limobrevibacterium</taxon>
    </lineage>
</organism>
<keyword evidence="12" id="KW-1185">Reference proteome</keyword>
<keyword evidence="5" id="KW-0418">Kinase</keyword>
<comment type="caution">
    <text evidence="11">The sequence shown here is derived from an EMBL/GenBank/DDBJ whole genome shotgun (WGS) entry which is preliminary data.</text>
</comment>
<dbReference type="GO" id="GO:0004713">
    <property type="term" value="F:protein tyrosine kinase activity"/>
    <property type="evidence" value="ECO:0007669"/>
    <property type="project" value="TreeGrafter"/>
</dbReference>
<dbReference type="Gene3D" id="3.40.50.300">
    <property type="entry name" value="P-loop containing nucleotide triphosphate hydrolases"/>
    <property type="match status" value="1"/>
</dbReference>
<dbReference type="AlphaFoldDB" id="A0AA41YN28"/>
<evidence type="ECO:0000313" key="11">
    <source>
        <dbReference type="EMBL" id="MCW3476916.1"/>
    </source>
</evidence>
<dbReference type="RefSeq" id="WP_264715774.1">
    <property type="nucleotide sequence ID" value="NZ_JAPDNT010000026.1"/>
</dbReference>
<sequence>MSSDPSHLVERVAERLRGVGGLTAPEPAPERDIRRVVRREVERKPAPHRPAPPDDALAPGSLHADDLAPDAATTGGDAAGQLPHAVPVDLPGDDGGADSAQAVVDTARRAPPVTADGNTALAVPEVPRLPPLDMASLEKAGLVVGHKVRTRISEEFRITVGHILRSMHANYSPGRGAPNVIMVTSARPGEGKTFSSLNLAGSIAQHTQREVLLVDVDAKQRSISAELGLADRSGLLDLSTNTSLRIEDVIIRTAIPHLSIIAIGSGHTVGMEISPTRPVTTLIERIARRFPNAVVLLDAPPCLSTSDPSTLAPFVGQIVMVVEAERTQRNEIVAALDLVKACPSVTLMLNKIRLTTSYTFGAYHYFGTYS</sequence>
<evidence type="ECO:0000259" key="10">
    <source>
        <dbReference type="Pfam" id="PF13614"/>
    </source>
</evidence>
<protein>
    <recommendedName>
        <fullName evidence="2">non-specific protein-tyrosine kinase</fullName>
        <ecNumber evidence="2">2.7.10.2</ecNumber>
    </recommendedName>
</protein>
<evidence type="ECO:0000313" key="12">
    <source>
        <dbReference type="Proteomes" id="UP001165679"/>
    </source>
</evidence>
<dbReference type="InterPro" id="IPR005702">
    <property type="entry name" value="Wzc-like_C"/>
</dbReference>
<evidence type="ECO:0000256" key="6">
    <source>
        <dbReference type="ARBA" id="ARBA00022840"/>
    </source>
</evidence>
<dbReference type="GO" id="GO:0005886">
    <property type="term" value="C:plasma membrane"/>
    <property type="evidence" value="ECO:0007669"/>
    <property type="project" value="TreeGrafter"/>
</dbReference>
<feature type="compositionally biased region" description="Low complexity" evidence="9">
    <location>
        <begin position="69"/>
        <end position="80"/>
    </location>
</feature>
<evidence type="ECO:0000256" key="8">
    <source>
        <dbReference type="ARBA" id="ARBA00051245"/>
    </source>
</evidence>